<accession>A0A5C8Z9Q1</accession>
<evidence type="ECO:0000256" key="8">
    <source>
        <dbReference type="ARBA" id="ARBA00023136"/>
    </source>
</evidence>
<dbReference type="Proteomes" id="UP000321764">
    <property type="component" value="Unassembled WGS sequence"/>
</dbReference>
<keyword evidence="3 9" id="KW-0500">Molybdenum</keyword>
<dbReference type="SUPFAM" id="SSF50331">
    <property type="entry name" value="MOP-like"/>
    <property type="match status" value="1"/>
</dbReference>
<dbReference type="EMBL" id="VKAD01000001">
    <property type="protein sequence ID" value="TXR54477.1"/>
    <property type="molecule type" value="Genomic_DNA"/>
</dbReference>
<keyword evidence="6 12" id="KW-0067">ATP-binding</keyword>
<dbReference type="SUPFAM" id="SSF52540">
    <property type="entry name" value="P-loop containing nucleoside triphosphate hydrolases"/>
    <property type="match status" value="1"/>
</dbReference>
<dbReference type="PROSITE" id="PS51866">
    <property type="entry name" value="MOP"/>
    <property type="match status" value="1"/>
</dbReference>
<organism evidence="12 13">
    <name type="scientific">Reinekea thalattae</name>
    <dbReference type="NCBI Taxonomy" id="2593301"/>
    <lineage>
        <taxon>Bacteria</taxon>
        <taxon>Pseudomonadati</taxon>
        <taxon>Pseudomonadota</taxon>
        <taxon>Gammaproteobacteria</taxon>
        <taxon>Oceanospirillales</taxon>
        <taxon>Saccharospirillaceae</taxon>
        <taxon>Reinekea</taxon>
    </lineage>
</organism>
<evidence type="ECO:0000259" key="10">
    <source>
        <dbReference type="PROSITE" id="PS50893"/>
    </source>
</evidence>
<dbReference type="PANTHER" id="PTHR43514">
    <property type="entry name" value="ABC TRANSPORTER I FAMILY MEMBER 10"/>
    <property type="match status" value="1"/>
</dbReference>
<dbReference type="GO" id="GO:0015098">
    <property type="term" value="F:molybdate ion transmembrane transporter activity"/>
    <property type="evidence" value="ECO:0007669"/>
    <property type="project" value="InterPro"/>
</dbReference>
<dbReference type="InterPro" id="IPR017871">
    <property type="entry name" value="ABC_transporter-like_CS"/>
</dbReference>
<dbReference type="PROSITE" id="PS00211">
    <property type="entry name" value="ABC_TRANSPORTER_1"/>
    <property type="match status" value="1"/>
</dbReference>
<dbReference type="OrthoDB" id="9802264at2"/>
<dbReference type="InterPro" id="IPR004606">
    <property type="entry name" value="Mop_domain"/>
</dbReference>
<keyword evidence="7" id="KW-1278">Translocase</keyword>
<sequence length="366" mass="40172">MTQLECRFQVDRGDFCLDVELNLPSHGVSALFGHSGSGKTTCLRAMAGLERLPNSNFSVAGEVWQDEARGIFIPPHKRQIGYVFQEASLFSHLSVEQNLQFGLSRVAATSRTVNYDEVVSLLGIETMLKRFPAALSGGERQRVAIARALLTSPALLLMDEPLSALDANRKQDILPYLERLNQQLSIPVVYVSHAADEVARLADYLCILRQGSVIASGDIGEVLLAQKNNDLFIDGASSLLEGEVVGQSAKDGLTELELYHDQHRDVKTCLRITHRPFAIGSRQRCRVFASDVSLCLSKPTDSSILNIFPAKVLAIEPARLSAEMLVTTELASGQKILAQISRYSLNSLAIEINTELWIQLKSVAVL</sequence>
<comment type="caution">
    <text evidence="12">The sequence shown here is derived from an EMBL/GenBank/DDBJ whole genome shotgun (WGS) entry which is preliminary data.</text>
</comment>
<dbReference type="AlphaFoldDB" id="A0A5C8Z9Q1"/>
<dbReference type="Pfam" id="PF00005">
    <property type="entry name" value="ABC_tran"/>
    <property type="match status" value="1"/>
</dbReference>
<name>A0A5C8Z9Q1_9GAMM</name>
<evidence type="ECO:0000313" key="12">
    <source>
        <dbReference type="EMBL" id="TXR54477.1"/>
    </source>
</evidence>
<dbReference type="InterPro" id="IPR003439">
    <property type="entry name" value="ABC_transporter-like_ATP-bd"/>
</dbReference>
<evidence type="ECO:0000256" key="6">
    <source>
        <dbReference type="ARBA" id="ARBA00022840"/>
    </source>
</evidence>
<keyword evidence="4" id="KW-0997">Cell inner membrane</keyword>
<evidence type="ECO:0000256" key="3">
    <source>
        <dbReference type="ARBA" id="ARBA00022505"/>
    </source>
</evidence>
<dbReference type="Gene3D" id="3.40.50.300">
    <property type="entry name" value="P-loop containing nucleotide triphosphate hydrolases"/>
    <property type="match status" value="1"/>
</dbReference>
<dbReference type="SMART" id="SM00382">
    <property type="entry name" value="AAA"/>
    <property type="match status" value="1"/>
</dbReference>
<dbReference type="GO" id="GO:0140359">
    <property type="term" value="F:ABC-type transporter activity"/>
    <property type="evidence" value="ECO:0007669"/>
    <property type="project" value="InterPro"/>
</dbReference>
<keyword evidence="1" id="KW-0813">Transport</keyword>
<keyword evidence="8" id="KW-0472">Membrane</keyword>
<protein>
    <submittedName>
        <fullName evidence="12">Molybdenum ABC transporter ATP-binding protein</fullName>
    </submittedName>
</protein>
<dbReference type="InterPro" id="IPR011868">
    <property type="entry name" value="ModC_ABC_ATP-bd"/>
</dbReference>
<evidence type="ECO:0000256" key="2">
    <source>
        <dbReference type="ARBA" id="ARBA00022475"/>
    </source>
</evidence>
<evidence type="ECO:0000256" key="4">
    <source>
        <dbReference type="ARBA" id="ARBA00022519"/>
    </source>
</evidence>
<proteinExistence type="predicted"/>
<dbReference type="InterPro" id="IPR003593">
    <property type="entry name" value="AAA+_ATPase"/>
</dbReference>
<dbReference type="InterPro" id="IPR050334">
    <property type="entry name" value="Molybdenum_import_ModC"/>
</dbReference>
<evidence type="ECO:0000256" key="7">
    <source>
        <dbReference type="ARBA" id="ARBA00022967"/>
    </source>
</evidence>
<evidence type="ECO:0000256" key="9">
    <source>
        <dbReference type="PROSITE-ProRule" id="PRU01213"/>
    </source>
</evidence>
<evidence type="ECO:0000259" key="11">
    <source>
        <dbReference type="PROSITE" id="PS51866"/>
    </source>
</evidence>
<dbReference type="PROSITE" id="PS50893">
    <property type="entry name" value="ABC_TRANSPORTER_2"/>
    <property type="match status" value="1"/>
</dbReference>
<dbReference type="GO" id="GO:0016020">
    <property type="term" value="C:membrane"/>
    <property type="evidence" value="ECO:0007669"/>
    <property type="project" value="InterPro"/>
</dbReference>
<dbReference type="GO" id="GO:0005524">
    <property type="term" value="F:ATP binding"/>
    <property type="evidence" value="ECO:0007669"/>
    <property type="project" value="UniProtKB-KW"/>
</dbReference>
<evidence type="ECO:0000256" key="5">
    <source>
        <dbReference type="ARBA" id="ARBA00022741"/>
    </source>
</evidence>
<feature type="domain" description="ABC transporter" evidence="10">
    <location>
        <begin position="1"/>
        <end position="235"/>
    </location>
</feature>
<gene>
    <name evidence="12" type="primary">modC</name>
    <name evidence="12" type="ORF">FME95_08065</name>
</gene>
<dbReference type="InterPro" id="IPR005116">
    <property type="entry name" value="Transp-assoc_OB_typ1"/>
</dbReference>
<evidence type="ECO:0000313" key="13">
    <source>
        <dbReference type="Proteomes" id="UP000321764"/>
    </source>
</evidence>
<dbReference type="Pfam" id="PF03459">
    <property type="entry name" value="TOBE"/>
    <property type="match status" value="1"/>
</dbReference>
<feature type="domain" description="Mop" evidence="11">
    <location>
        <begin position="301"/>
        <end position="366"/>
    </location>
</feature>
<dbReference type="PANTHER" id="PTHR43514:SF10">
    <property type="entry name" value="MOLYBDENUM IMPORT ATP-BINDING PROTEIN MODC 2"/>
    <property type="match status" value="1"/>
</dbReference>
<reference evidence="12 13" key="1">
    <citation type="submission" date="2019-07" db="EMBL/GenBank/DDBJ databases">
        <title>Reinekea sp. strain SSH23 genome sequencing and assembly.</title>
        <authorList>
            <person name="Kim I."/>
        </authorList>
    </citation>
    <scope>NUCLEOTIDE SEQUENCE [LARGE SCALE GENOMIC DNA]</scope>
    <source>
        <strain evidence="12 13">SSH23</strain>
    </source>
</reference>
<evidence type="ECO:0000256" key="1">
    <source>
        <dbReference type="ARBA" id="ARBA00022448"/>
    </source>
</evidence>
<dbReference type="RefSeq" id="WP_147713875.1">
    <property type="nucleotide sequence ID" value="NZ_VKAD01000001.1"/>
</dbReference>
<keyword evidence="2" id="KW-1003">Cell membrane</keyword>
<dbReference type="NCBIfam" id="TIGR02142">
    <property type="entry name" value="modC_ABC"/>
    <property type="match status" value="1"/>
</dbReference>
<keyword evidence="13" id="KW-1185">Reference proteome</keyword>
<dbReference type="InterPro" id="IPR008995">
    <property type="entry name" value="Mo/tungstate-bd_C_term_dom"/>
</dbReference>
<dbReference type="GO" id="GO:0016887">
    <property type="term" value="F:ATP hydrolysis activity"/>
    <property type="evidence" value="ECO:0007669"/>
    <property type="project" value="InterPro"/>
</dbReference>
<dbReference type="Gene3D" id="2.40.50.100">
    <property type="match status" value="1"/>
</dbReference>
<keyword evidence="5" id="KW-0547">Nucleotide-binding</keyword>
<dbReference type="InterPro" id="IPR027417">
    <property type="entry name" value="P-loop_NTPase"/>
</dbReference>